<accession>A0A382Y9M1</accession>
<proteinExistence type="predicted"/>
<sequence length="103" mass="11292">MTQNENTTPSQASWVGFLLPPLVVLAAGFLWVAAGRDDSRGAPGSARQALKADGVYYVYVSQIELFPTNQDNEPWDTGSTASPDIRNRVVWQGNTIYESDTNE</sequence>
<keyword evidence="1" id="KW-0472">Membrane</keyword>
<feature type="transmembrane region" description="Helical" evidence="1">
    <location>
        <begin position="12"/>
        <end position="33"/>
    </location>
</feature>
<organism evidence="2">
    <name type="scientific">marine metagenome</name>
    <dbReference type="NCBI Taxonomy" id="408172"/>
    <lineage>
        <taxon>unclassified sequences</taxon>
        <taxon>metagenomes</taxon>
        <taxon>ecological metagenomes</taxon>
    </lineage>
</organism>
<name>A0A382Y9M1_9ZZZZ</name>
<reference evidence="2" key="1">
    <citation type="submission" date="2018-05" db="EMBL/GenBank/DDBJ databases">
        <authorList>
            <person name="Lanie J.A."/>
            <person name="Ng W.-L."/>
            <person name="Kazmierczak K.M."/>
            <person name="Andrzejewski T.M."/>
            <person name="Davidsen T.M."/>
            <person name="Wayne K.J."/>
            <person name="Tettelin H."/>
            <person name="Glass J.I."/>
            <person name="Rusch D."/>
            <person name="Podicherti R."/>
            <person name="Tsui H.-C.T."/>
            <person name="Winkler M.E."/>
        </authorList>
    </citation>
    <scope>NUCLEOTIDE SEQUENCE</scope>
</reference>
<dbReference type="AlphaFoldDB" id="A0A382Y9M1"/>
<dbReference type="EMBL" id="UINC01173756">
    <property type="protein sequence ID" value="SVD79525.1"/>
    <property type="molecule type" value="Genomic_DNA"/>
</dbReference>
<evidence type="ECO:0000256" key="1">
    <source>
        <dbReference type="SAM" id="Phobius"/>
    </source>
</evidence>
<evidence type="ECO:0000313" key="2">
    <source>
        <dbReference type="EMBL" id="SVD79525.1"/>
    </source>
</evidence>
<feature type="non-terminal residue" evidence="2">
    <location>
        <position position="103"/>
    </location>
</feature>
<protein>
    <submittedName>
        <fullName evidence="2">Uncharacterized protein</fullName>
    </submittedName>
</protein>
<keyword evidence="1" id="KW-1133">Transmembrane helix</keyword>
<keyword evidence="1" id="KW-0812">Transmembrane</keyword>
<gene>
    <name evidence="2" type="ORF">METZ01_LOCUS432379</name>
</gene>